<keyword evidence="1" id="KW-0472">Membrane</keyword>
<feature type="transmembrane region" description="Helical" evidence="1">
    <location>
        <begin position="84"/>
        <end position="107"/>
    </location>
</feature>
<feature type="transmembrane region" description="Helical" evidence="1">
    <location>
        <begin position="153"/>
        <end position="175"/>
    </location>
</feature>
<feature type="transmembrane region" description="Helical" evidence="1">
    <location>
        <begin position="215"/>
        <end position="245"/>
    </location>
</feature>
<organism evidence="2 3">
    <name type="scientific">Halomonas binhaiensis</name>
    <dbReference type="NCBI Taxonomy" id="2562282"/>
    <lineage>
        <taxon>Bacteria</taxon>
        <taxon>Pseudomonadati</taxon>
        <taxon>Pseudomonadota</taxon>
        <taxon>Gammaproteobacteria</taxon>
        <taxon>Oceanospirillales</taxon>
        <taxon>Halomonadaceae</taxon>
        <taxon>Halomonas</taxon>
    </lineage>
</organism>
<gene>
    <name evidence="2" type="ORF">E4T21_12725</name>
</gene>
<feature type="transmembrane region" description="Helical" evidence="1">
    <location>
        <begin position="257"/>
        <end position="279"/>
    </location>
</feature>
<dbReference type="OrthoDB" id="980055at2"/>
<evidence type="ECO:0000256" key="1">
    <source>
        <dbReference type="SAM" id="Phobius"/>
    </source>
</evidence>
<dbReference type="Pfam" id="PF09948">
    <property type="entry name" value="PpoB2"/>
    <property type="match status" value="1"/>
</dbReference>
<sequence>MAASPLELVLARDRILVVASVVGLCLLAWLFLVHLTLQMETMDGIAARMMGMQTDDSLSAFIATTMGPGAATLTDASVNFTLVTLMWAVMMIGMMLPSAAPTILLFATLERKSRQHGISGRTAAFVGGYLAIWSVYSVAAAAVQTLLSHTHLLSMQMAATSTFLAGLVFIGAGLYELTPLKDRCLTQCRSPIEWLPRHMRPGRLGALHMGMEHGIYCLGCCWVLMLLLFVGGVMNLIWVAALALLVLAQKLVPGTLVLTRITAAVLVASGIVLLVHPLLPAHLLPWQ</sequence>
<evidence type="ECO:0000313" key="3">
    <source>
        <dbReference type="Proteomes" id="UP000324285"/>
    </source>
</evidence>
<reference evidence="2" key="1">
    <citation type="submission" date="2021-02" db="EMBL/GenBank/DDBJ databases">
        <title>Strain Y2R2, a novel species of the genus Halomonas.</title>
        <authorList>
            <person name="Huang H."/>
        </authorList>
    </citation>
    <scope>NUCLEOTIDE SEQUENCE</scope>
    <source>
        <strain evidence="2">Y2R2</strain>
    </source>
</reference>
<dbReference type="Proteomes" id="UP000324285">
    <property type="component" value="Chromosome"/>
</dbReference>
<feature type="transmembrane region" description="Helical" evidence="1">
    <location>
        <begin position="128"/>
        <end position="147"/>
    </location>
</feature>
<proteinExistence type="predicted"/>
<feature type="transmembrane region" description="Helical" evidence="1">
    <location>
        <begin position="15"/>
        <end position="37"/>
    </location>
</feature>
<dbReference type="EMBL" id="CP038437">
    <property type="protein sequence ID" value="QEM82309.1"/>
    <property type="molecule type" value="Genomic_DNA"/>
</dbReference>
<dbReference type="InterPro" id="IPR018688">
    <property type="entry name" value="PpoB2-like"/>
</dbReference>
<keyword evidence="1" id="KW-1133">Transmembrane helix</keyword>
<accession>A0A5C1NKG6</accession>
<evidence type="ECO:0000313" key="2">
    <source>
        <dbReference type="EMBL" id="QEM82309.1"/>
    </source>
</evidence>
<keyword evidence="3" id="KW-1185">Reference proteome</keyword>
<feature type="transmembrane region" description="Helical" evidence="1">
    <location>
        <begin position="58"/>
        <end position="78"/>
    </location>
</feature>
<dbReference type="KEGG" id="hbh:E4T21_12725"/>
<name>A0A5C1NKG6_9GAMM</name>
<protein>
    <submittedName>
        <fullName evidence="2">DUF2182 domain-containing protein</fullName>
    </submittedName>
</protein>
<keyword evidence="1" id="KW-0812">Transmembrane</keyword>
<dbReference type="RefSeq" id="WP_149285421.1">
    <property type="nucleotide sequence ID" value="NZ_CP038437.2"/>
</dbReference>
<dbReference type="AlphaFoldDB" id="A0A5C1NKG6"/>